<sequence>MGTVSECTTSIVVCLYVVCVGVSVFMRVGMCDCDCVCLFFVSGWVLGCSLSWISLGPPSNVGPISSPPHYLPVVGASAHQCTSGSRCLGLGSLMCAGSLPVAACRGLDTGLCRASAWGVICPGVSGLWAHGWICSGVDGC</sequence>
<feature type="transmembrane region" description="Helical" evidence="1">
    <location>
        <begin position="12"/>
        <end position="30"/>
    </location>
</feature>
<evidence type="ECO:0000256" key="1">
    <source>
        <dbReference type="SAM" id="Phobius"/>
    </source>
</evidence>
<name>A0ABV0VAN9_9TELE</name>
<evidence type="ECO:0000313" key="3">
    <source>
        <dbReference type="Proteomes" id="UP001482620"/>
    </source>
</evidence>
<protein>
    <submittedName>
        <fullName evidence="2">Uncharacterized protein</fullName>
    </submittedName>
</protein>
<organism evidence="2 3">
    <name type="scientific">Ilyodon furcidens</name>
    <name type="common">goldbreast splitfin</name>
    <dbReference type="NCBI Taxonomy" id="33524"/>
    <lineage>
        <taxon>Eukaryota</taxon>
        <taxon>Metazoa</taxon>
        <taxon>Chordata</taxon>
        <taxon>Craniata</taxon>
        <taxon>Vertebrata</taxon>
        <taxon>Euteleostomi</taxon>
        <taxon>Actinopterygii</taxon>
        <taxon>Neopterygii</taxon>
        <taxon>Teleostei</taxon>
        <taxon>Neoteleostei</taxon>
        <taxon>Acanthomorphata</taxon>
        <taxon>Ovalentaria</taxon>
        <taxon>Atherinomorphae</taxon>
        <taxon>Cyprinodontiformes</taxon>
        <taxon>Goodeidae</taxon>
        <taxon>Ilyodon</taxon>
    </lineage>
</organism>
<keyword evidence="1" id="KW-1133">Transmembrane helix</keyword>
<dbReference type="EMBL" id="JAHRIQ010099516">
    <property type="protein sequence ID" value="MEQ2253748.1"/>
    <property type="molecule type" value="Genomic_DNA"/>
</dbReference>
<dbReference type="Proteomes" id="UP001482620">
    <property type="component" value="Unassembled WGS sequence"/>
</dbReference>
<keyword evidence="3" id="KW-1185">Reference proteome</keyword>
<accession>A0ABV0VAN9</accession>
<reference evidence="2 3" key="1">
    <citation type="submission" date="2021-06" db="EMBL/GenBank/DDBJ databases">
        <authorList>
            <person name="Palmer J.M."/>
        </authorList>
    </citation>
    <scope>NUCLEOTIDE SEQUENCE [LARGE SCALE GENOMIC DNA]</scope>
    <source>
        <strain evidence="3">if_2019</strain>
        <tissue evidence="2">Muscle</tissue>
    </source>
</reference>
<keyword evidence="1" id="KW-0812">Transmembrane</keyword>
<keyword evidence="1" id="KW-0472">Membrane</keyword>
<gene>
    <name evidence="2" type="ORF">ILYODFUR_035575</name>
</gene>
<evidence type="ECO:0000313" key="2">
    <source>
        <dbReference type="EMBL" id="MEQ2253748.1"/>
    </source>
</evidence>
<comment type="caution">
    <text evidence="2">The sequence shown here is derived from an EMBL/GenBank/DDBJ whole genome shotgun (WGS) entry which is preliminary data.</text>
</comment>
<proteinExistence type="predicted"/>